<dbReference type="NCBIfam" id="NF040656">
    <property type="entry name" value="GHMP_GYDIA"/>
    <property type="match status" value="1"/>
</dbReference>
<gene>
    <name evidence="1" type="ORF">RXV94_03305</name>
</gene>
<dbReference type="SUPFAM" id="SSF54211">
    <property type="entry name" value="Ribosomal protein S5 domain 2-like"/>
    <property type="match status" value="1"/>
</dbReference>
<dbReference type="Proteomes" id="UP001268651">
    <property type="component" value="Unassembled WGS sequence"/>
</dbReference>
<keyword evidence="1" id="KW-0418">Kinase</keyword>
<protein>
    <submittedName>
        <fullName evidence="1">GYDIA family GHMP kinase</fullName>
    </submittedName>
</protein>
<dbReference type="InterPro" id="IPR047765">
    <property type="entry name" value="GHMP_GYDIA-like"/>
</dbReference>
<organism evidence="1 2">
    <name type="scientific">Gilvirhabdus luticola</name>
    <dbReference type="NCBI Taxonomy" id="3079858"/>
    <lineage>
        <taxon>Bacteria</taxon>
        <taxon>Pseudomonadati</taxon>
        <taxon>Bacteroidota</taxon>
        <taxon>Flavobacteriia</taxon>
        <taxon>Flavobacteriales</taxon>
        <taxon>Flavobacteriaceae</taxon>
        <taxon>Gilvirhabdus</taxon>
    </lineage>
</organism>
<evidence type="ECO:0000313" key="2">
    <source>
        <dbReference type="Proteomes" id="UP001268651"/>
    </source>
</evidence>
<dbReference type="GO" id="GO:0016301">
    <property type="term" value="F:kinase activity"/>
    <property type="evidence" value="ECO:0007669"/>
    <property type="project" value="UniProtKB-KW"/>
</dbReference>
<proteinExistence type="predicted"/>
<keyword evidence="1" id="KW-0808">Transferase</keyword>
<dbReference type="RefSeq" id="WP_316661034.1">
    <property type="nucleotide sequence ID" value="NZ_JAWHTF010000001.1"/>
</dbReference>
<dbReference type="InterPro" id="IPR020568">
    <property type="entry name" value="Ribosomal_Su5_D2-typ_SF"/>
</dbReference>
<keyword evidence="2" id="KW-1185">Reference proteome</keyword>
<accession>A0ABU3U456</accession>
<name>A0ABU3U456_9FLAO</name>
<dbReference type="EMBL" id="JAWHTF010000001">
    <property type="protein sequence ID" value="MDU8885173.1"/>
    <property type="molecule type" value="Genomic_DNA"/>
</dbReference>
<evidence type="ECO:0000313" key="1">
    <source>
        <dbReference type="EMBL" id="MDU8885173.1"/>
    </source>
</evidence>
<dbReference type="InterPro" id="IPR014721">
    <property type="entry name" value="Ribsml_uS5_D2-typ_fold_subgr"/>
</dbReference>
<sequence>MNKFYSNGKLLLTGEYVVLDGAMALALPTTYGQSLNVESINEPKVVWQSFDKNGNIWFESEFIIHHDEIINQVKTGSAESEQLLQILNAVKQINPLFFNYEKGFHISTKLDFPKNWGLGSSSTLINNIAKWTKVDAYKLLKLTFGGSGYDIACAQHNQPITYQVKNDKRIIKGINFNPKFSDYLYFVYLNKKQNSREGIAYYRDNVSTTKEAISEISDITLKIIDCTSLNEFESLINRHEQIIASLTKQETVKDVLFKNFKGSIKSLGAWGGDFVLITSRENPSNYFKSKGFDIIIPYENIILNHKKKPY</sequence>
<comment type="caution">
    <text evidence="1">The sequence shown here is derived from an EMBL/GenBank/DDBJ whole genome shotgun (WGS) entry which is preliminary data.</text>
</comment>
<reference evidence="1 2" key="1">
    <citation type="submission" date="2023-10" db="EMBL/GenBank/DDBJ databases">
        <title>Marimonas sp. nov. isolated from tidal mud flat.</title>
        <authorList>
            <person name="Jaincy N.J."/>
            <person name="Srinivasan S."/>
            <person name="Lee S.-S."/>
        </authorList>
    </citation>
    <scope>NUCLEOTIDE SEQUENCE [LARGE SCALE GENOMIC DNA]</scope>
    <source>
        <strain evidence="1 2">MJ-SS3</strain>
    </source>
</reference>
<dbReference type="Gene3D" id="3.30.230.10">
    <property type="match status" value="1"/>
</dbReference>